<sequence>MSAKRYQYPVSEQADMVMRKRAEWMRSVDDQILEYLRDEGAGTPKSIADVLEKNNNYIGDRCRVLTKYGMLDRPSRGLYLINETGIEYLNETLDAAELDPSES</sequence>
<accession>A0A847TZS8</accession>
<comment type="caution">
    <text evidence="1">The sequence shown here is derived from an EMBL/GenBank/DDBJ whole genome shotgun (WGS) entry which is preliminary data.</text>
</comment>
<dbReference type="SUPFAM" id="SSF46785">
    <property type="entry name" value="Winged helix' DNA-binding domain"/>
    <property type="match status" value="1"/>
</dbReference>
<dbReference type="EMBL" id="WOWC01000001">
    <property type="protein sequence ID" value="NLV04074.1"/>
    <property type="molecule type" value="Genomic_DNA"/>
</dbReference>
<dbReference type="InterPro" id="IPR036388">
    <property type="entry name" value="WH-like_DNA-bd_sf"/>
</dbReference>
<protein>
    <submittedName>
        <fullName evidence="1">Phage repressor protein</fullName>
    </submittedName>
</protein>
<gene>
    <name evidence="1" type="ORF">GOC85_16050</name>
</gene>
<reference evidence="1" key="1">
    <citation type="submission" date="2019-12" db="EMBL/GenBank/DDBJ databases">
        <title>Haloferax alexandrinus strain pws11.</title>
        <authorList>
            <person name="Verma D.K."/>
            <person name="Gopal K."/>
            <person name="Prasad E.S."/>
        </authorList>
    </citation>
    <scope>NUCLEOTIDE SEQUENCE</scope>
    <source>
        <strain evidence="1">Pws11</strain>
    </source>
</reference>
<organism evidence="1 2">
    <name type="scientific">Haloferax volcanii</name>
    <name type="common">Halobacterium volcanii</name>
    <dbReference type="NCBI Taxonomy" id="2246"/>
    <lineage>
        <taxon>Archaea</taxon>
        <taxon>Methanobacteriati</taxon>
        <taxon>Methanobacteriota</taxon>
        <taxon>Stenosarchaea group</taxon>
        <taxon>Halobacteria</taxon>
        <taxon>Halobacteriales</taxon>
        <taxon>Haloferacaceae</taxon>
        <taxon>Haloferax</taxon>
    </lineage>
</organism>
<dbReference type="InterPro" id="IPR036390">
    <property type="entry name" value="WH_DNA-bd_sf"/>
</dbReference>
<evidence type="ECO:0000313" key="1">
    <source>
        <dbReference type="EMBL" id="NLV04074.1"/>
    </source>
</evidence>
<name>A0A847TZS8_HALVO</name>
<dbReference type="Gene3D" id="1.10.10.10">
    <property type="entry name" value="Winged helix-like DNA-binding domain superfamily/Winged helix DNA-binding domain"/>
    <property type="match status" value="1"/>
</dbReference>
<dbReference type="AlphaFoldDB" id="A0A847TZS8"/>
<proteinExistence type="predicted"/>
<evidence type="ECO:0000313" key="2">
    <source>
        <dbReference type="Proteomes" id="UP000619835"/>
    </source>
</evidence>
<dbReference type="Proteomes" id="UP000619835">
    <property type="component" value="Unassembled WGS sequence"/>
</dbReference>